<dbReference type="SUPFAM" id="SSF47781">
    <property type="entry name" value="RuvA domain 2-like"/>
    <property type="match status" value="1"/>
</dbReference>
<feature type="transmembrane region" description="Helical" evidence="1">
    <location>
        <begin position="107"/>
        <end position="130"/>
    </location>
</feature>
<evidence type="ECO:0000313" key="2">
    <source>
        <dbReference type="EMBL" id="WBE24898.1"/>
    </source>
</evidence>
<protein>
    <submittedName>
        <fullName evidence="2">Helix-hairpin-helix domain-containing protein</fullName>
    </submittedName>
</protein>
<reference evidence="2 3" key="1">
    <citation type="submission" date="2022-12" db="EMBL/GenBank/DDBJ databases">
        <title>Coexistence and Characterization of a Novel Tigecycline Resistance gene tet(X) variant and blaNDM-1 in a Pseudomonas caeni Isolate of Chicken Origin.</title>
        <authorList>
            <person name="Lu X."/>
            <person name="Zhang L."/>
            <person name="Li R."/>
            <person name="Wang Z."/>
        </authorList>
    </citation>
    <scope>NUCLEOTIDE SEQUENCE [LARGE SCALE GENOMIC DNA]</scope>
    <source>
        <strain evidence="2 3">CE14</strain>
    </source>
</reference>
<keyword evidence="1" id="KW-0472">Membrane</keyword>
<dbReference type="RefSeq" id="WP_269817841.1">
    <property type="nucleotide sequence ID" value="NZ_CP114976.1"/>
</dbReference>
<keyword evidence="3" id="KW-1185">Reference proteome</keyword>
<evidence type="ECO:0000313" key="3">
    <source>
        <dbReference type="Proteomes" id="UP001212189"/>
    </source>
</evidence>
<proteinExistence type="predicted"/>
<dbReference type="Pfam" id="PF12836">
    <property type="entry name" value="HHH_3"/>
    <property type="match status" value="1"/>
</dbReference>
<keyword evidence="1" id="KW-0812">Transmembrane</keyword>
<dbReference type="EMBL" id="CP114976">
    <property type="protein sequence ID" value="WBE24898.1"/>
    <property type="molecule type" value="Genomic_DNA"/>
</dbReference>
<accession>A0AAF0AKX2</accession>
<dbReference type="AlphaFoldDB" id="A0AAF0AKX2"/>
<name>A0AAF0AKX2_9GAMM</name>
<organism evidence="2 3">
    <name type="scientific">Denitrificimonas caeni</name>
    <dbReference type="NCBI Taxonomy" id="521720"/>
    <lineage>
        <taxon>Bacteria</taxon>
        <taxon>Pseudomonadati</taxon>
        <taxon>Pseudomonadota</taxon>
        <taxon>Gammaproteobacteria</taxon>
        <taxon>Pseudomonadales</taxon>
        <taxon>Pseudomonadaceae</taxon>
        <taxon>Denitrificimonas</taxon>
    </lineage>
</organism>
<dbReference type="InterPro" id="IPR010994">
    <property type="entry name" value="RuvA_2-like"/>
</dbReference>
<sequence>MRVSRTGGVALRTQAKAAGLTITANSQHGLRVSSRVAKNTQVALQNGRPVLRGRYGSGATRLNLSKSGVSVSTRNPLGTFNWSKPNRSSVKIAGVQLRGKKAANIQLIYMLLLGIAQGLQVFWQMLTLLLRVTVRLCTELLRWIANLPDLFGNLRQDFRNARISSKLSRSKQLFTPSIDNWSAPELLNASLLTLCGWGSGLTAHEAAIRITQQQQHNPAAHQLTITTAGLSQIAQRLEQLRSEHAATNTITPQVITALLAQQQAQLLGAEDTVELFLHIDDWILTLGERTELQEQLLQIFADFAQLRFQTDPVHAENFAVTEPLDITAQPSTQSVSVTPSATGDLINLNTASHAQLQTLPHIGHDRALAIMTLRPISDLSQLTKIHGIGPARLADIKRAGVDI</sequence>
<keyword evidence="1" id="KW-1133">Transmembrane helix</keyword>
<dbReference type="KEGG" id="dce:O6P33_11095"/>
<evidence type="ECO:0000256" key="1">
    <source>
        <dbReference type="SAM" id="Phobius"/>
    </source>
</evidence>
<dbReference type="Proteomes" id="UP001212189">
    <property type="component" value="Chromosome"/>
</dbReference>
<gene>
    <name evidence="2" type="ORF">O6P33_11095</name>
</gene>
<dbReference type="Gene3D" id="1.10.150.320">
    <property type="entry name" value="Photosystem II 12 kDa extrinsic protein"/>
    <property type="match status" value="1"/>
</dbReference>